<dbReference type="STRING" id="1448321.A0A317V479"/>
<dbReference type="Pfam" id="PF00618">
    <property type="entry name" value="RasGEF_N"/>
    <property type="match status" value="1"/>
</dbReference>
<dbReference type="PROSITE" id="PS00720">
    <property type="entry name" value="RASGEF"/>
    <property type="match status" value="1"/>
</dbReference>
<dbReference type="Proteomes" id="UP000247233">
    <property type="component" value="Unassembled WGS sequence"/>
</dbReference>
<evidence type="ECO:0000256" key="2">
    <source>
        <dbReference type="PROSITE-ProRule" id="PRU00168"/>
    </source>
</evidence>
<dbReference type="Pfam" id="PF00617">
    <property type="entry name" value="RasGEF"/>
    <property type="match status" value="1"/>
</dbReference>
<dbReference type="GeneID" id="37061903"/>
<feature type="non-terminal residue" evidence="5">
    <location>
        <position position="1"/>
    </location>
</feature>
<proteinExistence type="predicted"/>
<dbReference type="InterPro" id="IPR008937">
    <property type="entry name" value="Ras-like_GEF"/>
</dbReference>
<dbReference type="PROSITE" id="PS50009">
    <property type="entry name" value="RASGEF_CAT"/>
    <property type="match status" value="1"/>
</dbReference>
<keyword evidence="6" id="KW-1185">Reference proteome</keyword>
<dbReference type="InterPro" id="IPR019804">
    <property type="entry name" value="Ras_G-nucl-exch_fac_CS"/>
</dbReference>
<gene>
    <name evidence="5" type="ORF">BO70DRAFT_300275</name>
</gene>
<accession>A0A317V479</accession>
<dbReference type="CDD" id="cd06224">
    <property type="entry name" value="REM"/>
    <property type="match status" value="1"/>
</dbReference>
<evidence type="ECO:0000313" key="6">
    <source>
        <dbReference type="Proteomes" id="UP000247233"/>
    </source>
</evidence>
<dbReference type="SMART" id="SM00147">
    <property type="entry name" value="RasGEF"/>
    <property type="match status" value="1"/>
</dbReference>
<organism evidence="5 6">
    <name type="scientific">Aspergillus heteromorphus CBS 117.55</name>
    <dbReference type="NCBI Taxonomy" id="1448321"/>
    <lineage>
        <taxon>Eukaryota</taxon>
        <taxon>Fungi</taxon>
        <taxon>Dikarya</taxon>
        <taxon>Ascomycota</taxon>
        <taxon>Pezizomycotina</taxon>
        <taxon>Eurotiomycetes</taxon>
        <taxon>Eurotiomycetidae</taxon>
        <taxon>Eurotiales</taxon>
        <taxon>Aspergillaceae</taxon>
        <taxon>Aspergillus</taxon>
        <taxon>Aspergillus subgen. Circumdati</taxon>
    </lineage>
</organism>
<feature type="domain" description="Ras-GEF" evidence="3">
    <location>
        <begin position="204"/>
        <end position="449"/>
    </location>
</feature>
<dbReference type="GO" id="GO:0005886">
    <property type="term" value="C:plasma membrane"/>
    <property type="evidence" value="ECO:0007669"/>
    <property type="project" value="TreeGrafter"/>
</dbReference>
<dbReference type="InterPro" id="IPR000651">
    <property type="entry name" value="Ras-like_Gua-exchang_fac_N"/>
</dbReference>
<dbReference type="GO" id="GO:0005085">
    <property type="term" value="F:guanyl-nucleotide exchange factor activity"/>
    <property type="evidence" value="ECO:0007669"/>
    <property type="project" value="UniProtKB-KW"/>
</dbReference>
<dbReference type="SUPFAM" id="SSF48366">
    <property type="entry name" value="Ras GEF"/>
    <property type="match status" value="1"/>
</dbReference>
<dbReference type="InterPro" id="IPR036964">
    <property type="entry name" value="RASGEF_cat_dom_sf"/>
</dbReference>
<dbReference type="RefSeq" id="XP_025395439.1">
    <property type="nucleotide sequence ID" value="XM_025539666.1"/>
</dbReference>
<feature type="domain" description="N-terminal Ras-GEF" evidence="4">
    <location>
        <begin position="34"/>
        <end position="164"/>
    </location>
</feature>
<dbReference type="InterPro" id="IPR023578">
    <property type="entry name" value="Ras_GEF_dom_sf"/>
</dbReference>
<dbReference type="SMART" id="SM00229">
    <property type="entry name" value="RasGEFN"/>
    <property type="match status" value="1"/>
</dbReference>
<name>A0A317V479_9EURO</name>
<dbReference type="GO" id="GO:0007265">
    <property type="term" value="P:Ras protein signal transduction"/>
    <property type="evidence" value="ECO:0007669"/>
    <property type="project" value="TreeGrafter"/>
</dbReference>
<evidence type="ECO:0000313" key="5">
    <source>
        <dbReference type="EMBL" id="PWY69083.1"/>
    </source>
</evidence>
<protein>
    <submittedName>
        <fullName evidence="5">Ras GEF</fullName>
    </submittedName>
</protein>
<reference evidence="5 6" key="1">
    <citation type="submission" date="2016-12" db="EMBL/GenBank/DDBJ databases">
        <title>The genomes of Aspergillus section Nigri reveals drivers in fungal speciation.</title>
        <authorList>
            <consortium name="DOE Joint Genome Institute"/>
            <person name="Vesth T.C."/>
            <person name="Nybo J."/>
            <person name="Theobald S."/>
            <person name="Brandl J."/>
            <person name="Frisvad J.C."/>
            <person name="Nielsen K.F."/>
            <person name="Lyhne E.K."/>
            <person name="Kogle M.E."/>
            <person name="Kuo A."/>
            <person name="Riley R."/>
            <person name="Clum A."/>
            <person name="Nolan M."/>
            <person name="Lipzen A."/>
            <person name="Salamov A."/>
            <person name="Henrissat B."/>
            <person name="Wiebenga A."/>
            <person name="De Vries R.P."/>
            <person name="Grigoriev I.V."/>
            <person name="Mortensen U.H."/>
            <person name="Andersen M.R."/>
            <person name="Baker S.E."/>
        </authorList>
    </citation>
    <scope>NUCLEOTIDE SEQUENCE [LARGE SCALE GENOMIC DNA]</scope>
    <source>
        <strain evidence="5 6">CBS 117.55</strain>
    </source>
</reference>
<dbReference type="PROSITE" id="PS50212">
    <property type="entry name" value="RASGEF_NTER"/>
    <property type="match status" value="1"/>
</dbReference>
<dbReference type="InterPro" id="IPR001895">
    <property type="entry name" value="RASGEF_cat_dom"/>
</dbReference>
<dbReference type="VEuPathDB" id="FungiDB:BO70DRAFT_300275"/>
<evidence type="ECO:0000259" key="4">
    <source>
        <dbReference type="PROSITE" id="PS50212"/>
    </source>
</evidence>
<dbReference type="PANTHER" id="PTHR23113:SF368">
    <property type="entry name" value="CELL DIVISION CONTROL PROTEIN 25"/>
    <property type="match status" value="1"/>
</dbReference>
<dbReference type="EMBL" id="MSFL01000034">
    <property type="protein sequence ID" value="PWY69083.1"/>
    <property type="molecule type" value="Genomic_DNA"/>
</dbReference>
<dbReference type="Gene3D" id="1.20.870.10">
    <property type="entry name" value="Son of sevenless (SoS) protein Chain: S domain 1"/>
    <property type="match status" value="1"/>
</dbReference>
<comment type="caution">
    <text evidence="5">The sequence shown here is derived from an EMBL/GenBank/DDBJ whole genome shotgun (WGS) entry which is preliminary data.</text>
</comment>
<dbReference type="OrthoDB" id="546434at2759"/>
<sequence>SNMELARTWAAVPPNPNQPAYLKLDHEDEVIYNAGRSVKAGTFVALVEQLTRHDRLDILYNETFLLTYPTFTCAAELVEHLLQRLDLPIPPDLNDDEYEDWLQEKQDPIRIRTVNILKAWIERYWVEPPTEATMDLLRYIESTVRAAAGPEGLPTCASLLTIIEHRLSGRDILRRLVSPIDPTIPKSILPRNMKKLKFQFLDLDATEIARQLTIIESQFYARIKSSECLNKDWHKKEIHVPNRIHNHPNYSGVNAMIAHSNQIANWVAESILSQDETKKRVALIKHFVSIADNCNTLNNFATLLSIISGLGVSPVFRLQRTWAQVHIRIRTQLETMRTMMCTERNFTRYRERLRIAQPPCVPFLGIHLTDLTFITDGNPDHTPASSSMINFQKRALLARILHEMRGYQSMPYNLRPVGEIQDFLIAEIHKAGEMGEMGMYERSLVVEPREGGEDNGDAGGQKGQGVFAATGSHLGSVVIASMAMRGRN</sequence>
<dbReference type="PANTHER" id="PTHR23113">
    <property type="entry name" value="GUANINE NUCLEOTIDE EXCHANGE FACTOR"/>
    <property type="match status" value="1"/>
</dbReference>
<dbReference type="CDD" id="cd00155">
    <property type="entry name" value="RasGEF"/>
    <property type="match status" value="1"/>
</dbReference>
<evidence type="ECO:0000259" key="3">
    <source>
        <dbReference type="PROSITE" id="PS50009"/>
    </source>
</evidence>
<keyword evidence="1 2" id="KW-0344">Guanine-nucleotide releasing factor</keyword>
<dbReference type="AlphaFoldDB" id="A0A317V479"/>
<evidence type="ECO:0000256" key="1">
    <source>
        <dbReference type="ARBA" id="ARBA00022658"/>
    </source>
</evidence>
<dbReference type="Gene3D" id="1.10.840.10">
    <property type="entry name" value="Ras guanine-nucleotide exchange factors catalytic domain"/>
    <property type="match status" value="1"/>
</dbReference>